<name>A0A7J6WU06_THATH</name>
<dbReference type="AlphaFoldDB" id="A0A7J6WU06"/>
<evidence type="ECO:0000313" key="1">
    <source>
        <dbReference type="EMBL" id="KAF5200869.1"/>
    </source>
</evidence>
<sequence length="60" mass="7023">MGLIATTSILRVREDATDVFQRYLHLRERMLVLAAYFIVNNDRIKKRISTGSSHKLYVEI</sequence>
<reference evidence="1 2" key="1">
    <citation type="submission" date="2020-06" db="EMBL/GenBank/DDBJ databases">
        <title>Transcriptomic and genomic resources for Thalictrum thalictroides and T. hernandezii: Facilitating candidate gene discovery in an emerging model plant lineage.</title>
        <authorList>
            <person name="Arias T."/>
            <person name="Riano-Pachon D.M."/>
            <person name="Di Stilio V.S."/>
        </authorList>
    </citation>
    <scope>NUCLEOTIDE SEQUENCE [LARGE SCALE GENOMIC DNA]</scope>
    <source>
        <strain evidence="2">cv. WT478/WT964</strain>
        <tissue evidence="1">Leaves</tissue>
    </source>
</reference>
<comment type="caution">
    <text evidence="1">The sequence shown here is derived from an EMBL/GenBank/DDBJ whole genome shotgun (WGS) entry which is preliminary data.</text>
</comment>
<keyword evidence="2" id="KW-1185">Reference proteome</keyword>
<evidence type="ECO:0000313" key="2">
    <source>
        <dbReference type="Proteomes" id="UP000554482"/>
    </source>
</evidence>
<dbReference type="Proteomes" id="UP000554482">
    <property type="component" value="Unassembled WGS sequence"/>
</dbReference>
<gene>
    <name evidence="1" type="ORF">FRX31_009549</name>
</gene>
<dbReference type="EMBL" id="JABWDY010010166">
    <property type="protein sequence ID" value="KAF5200869.1"/>
    <property type="molecule type" value="Genomic_DNA"/>
</dbReference>
<organism evidence="1 2">
    <name type="scientific">Thalictrum thalictroides</name>
    <name type="common">Rue-anemone</name>
    <name type="synonym">Anemone thalictroides</name>
    <dbReference type="NCBI Taxonomy" id="46969"/>
    <lineage>
        <taxon>Eukaryota</taxon>
        <taxon>Viridiplantae</taxon>
        <taxon>Streptophyta</taxon>
        <taxon>Embryophyta</taxon>
        <taxon>Tracheophyta</taxon>
        <taxon>Spermatophyta</taxon>
        <taxon>Magnoliopsida</taxon>
        <taxon>Ranunculales</taxon>
        <taxon>Ranunculaceae</taxon>
        <taxon>Thalictroideae</taxon>
        <taxon>Thalictrum</taxon>
    </lineage>
</organism>
<accession>A0A7J6WU06</accession>
<proteinExistence type="predicted"/>
<protein>
    <submittedName>
        <fullName evidence="1">Uncharacterized protein</fullName>
    </submittedName>
</protein>